<protein>
    <submittedName>
        <fullName evidence="1">Uncharacterized protein</fullName>
    </submittedName>
</protein>
<accession>A0A3M7SIA1</accession>
<dbReference type="Proteomes" id="UP000276133">
    <property type="component" value="Unassembled WGS sequence"/>
</dbReference>
<gene>
    <name evidence="1" type="ORF">BpHYR1_013039</name>
</gene>
<dbReference type="EMBL" id="REGN01001322">
    <property type="protein sequence ID" value="RNA35481.1"/>
    <property type="molecule type" value="Genomic_DNA"/>
</dbReference>
<evidence type="ECO:0000313" key="1">
    <source>
        <dbReference type="EMBL" id="RNA35481.1"/>
    </source>
</evidence>
<reference evidence="1 2" key="1">
    <citation type="journal article" date="2018" name="Sci. Rep.">
        <title>Genomic signatures of local adaptation to the degree of environmental predictability in rotifers.</title>
        <authorList>
            <person name="Franch-Gras L."/>
            <person name="Hahn C."/>
            <person name="Garcia-Roger E.M."/>
            <person name="Carmona M.J."/>
            <person name="Serra M."/>
            <person name="Gomez A."/>
        </authorList>
    </citation>
    <scope>NUCLEOTIDE SEQUENCE [LARGE SCALE GENOMIC DNA]</scope>
    <source>
        <strain evidence="1">HYR1</strain>
    </source>
</reference>
<comment type="caution">
    <text evidence="1">The sequence shown here is derived from an EMBL/GenBank/DDBJ whole genome shotgun (WGS) entry which is preliminary data.</text>
</comment>
<dbReference type="AlphaFoldDB" id="A0A3M7SIA1"/>
<sequence length="130" mass="15609">MRFQVNHFIIFSSDITPTKFFLFQISQFFAQNFSFSLKIKNSEIISRYFILNLDECVLLVEFFIFSFADQTFAIDSKFSLSDNSTVLRINEDIDCYRFHLKVLFYHISIEILWIQQNSRDLVEPKAFRFI</sequence>
<evidence type="ECO:0000313" key="2">
    <source>
        <dbReference type="Proteomes" id="UP000276133"/>
    </source>
</evidence>
<proteinExistence type="predicted"/>
<organism evidence="1 2">
    <name type="scientific">Brachionus plicatilis</name>
    <name type="common">Marine rotifer</name>
    <name type="synonym">Brachionus muelleri</name>
    <dbReference type="NCBI Taxonomy" id="10195"/>
    <lineage>
        <taxon>Eukaryota</taxon>
        <taxon>Metazoa</taxon>
        <taxon>Spiralia</taxon>
        <taxon>Gnathifera</taxon>
        <taxon>Rotifera</taxon>
        <taxon>Eurotatoria</taxon>
        <taxon>Monogononta</taxon>
        <taxon>Pseudotrocha</taxon>
        <taxon>Ploima</taxon>
        <taxon>Brachionidae</taxon>
        <taxon>Brachionus</taxon>
    </lineage>
</organism>
<name>A0A3M7SIA1_BRAPC</name>
<keyword evidence="2" id="KW-1185">Reference proteome</keyword>